<gene>
    <name evidence="11" type="primary">rpb3</name>
    <name evidence="11" type="ORF">LPJ53_004472</name>
</gene>
<dbReference type="HAMAP" id="MF_00320">
    <property type="entry name" value="RNApol_arch_Rpo3"/>
    <property type="match status" value="1"/>
</dbReference>
<dbReference type="PROSITE" id="PS50066">
    <property type="entry name" value="MADS_BOX_2"/>
    <property type="match status" value="1"/>
</dbReference>
<dbReference type="PANTHER" id="PTHR11800">
    <property type="entry name" value="DNA-DIRECTED RNA POLYMERASE"/>
    <property type="match status" value="1"/>
</dbReference>
<feature type="compositionally biased region" description="Acidic residues" evidence="9">
    <location>
        <begin position="592"/>
        <end position="626"/>
    </location>
</feature>
<dbReference type="PRINTS" id="PR00404">
    <property type="entry name" value="MADSDOMAIN"/>
</dbReference>
<dbReference type="InterPro" id="IPR001514">
    <property type="entry name" value="DNA-dir_RNA_pol_30-40kDasu_CS"/>
</dbReference>
<feature type="compositionally biased region" description="Low complexity" evidence="9">
    <location>
        <begin position="636"/>
        <end position="653"/>
    </location>
</feature>
<dbReference type="GO" id="GO:0003899">
    <property type="term" value="F:DNA-directed RNA polymerase activity"/>
    <property type="evidence" value="ECO:0007669"/>
    <property type="project" value="InterPro"/>
</dbReference>
<sequence length="785" mass="86371">MDSGAHGGDHNNPQIRIRNLDKNSIDFVLSNTHLSVANSLRRTMIAEVPTMAIDLVEFIENTTVLADEFIAHRLGMVPLLSHKVDLFKNTRDCTCANYCKDCSVEFNLHVKCTEDGTRTVYSTELISSNKDVVPVTEGSEDRGIILIKMRKGQELNVHCIAKKGVAKEHAKWSPCAAVGFEYDPHNNLRHLHYWFEKSIKAEWPLSKNAEEEMENDPSAPFDYKAEPNIFYFSVETVGSLEPQAVVSMATRVLQEKLGTLQLALEEDQNPESNANMDDVDPWISVIEDSRQRTVTFARRRAGLIKKAHELSVLCGVRVGIVMFDTRDASHVYASSGTPDEIFARYLSKQFHTNESRKRKSVDKDAGTYGFENGSFVRRHLAVVNEYSVGPDGTGARNLSVKSNKQYHDPNKASMQAGVSQVEPPVRSSSLEKHKETLQPVQPLNLANNMDPLMLATQNLSSLTFLPEKASDPATMGFGYSKDILSLIDEHRVCGGSPISVESACGGSTAANSVYDPQLRYYEGCSEPMAKRVKAQADSLLGAEVQAHDDSSNMLDRLLYDPDLASILSNQWQNKQASHTGEHIYSSSSGYGDLEEDEDDDDEEVEGYMDLEEDDDDDDEDGDDDNDSSTVEDGTMSGKSSSNANASENKQASSSLNYNTDEAHFRNTVASSVDSTETISAQLHLGSLASMPSFTYPVAPPQLCTDADFQALASVLADTFSTGMPECPMSSMAATQAPSAFDFESLGIYQPSSQPMLSAPHPPPPHDPSTIQHLYSSYTAKDQPIF</sequence>
<dbReference type="OrthoDB" id="270173at2759"/>
<evidence type="ECO:0000256" key="6">
    <source>
        <dbReference type="ARBA" id="ARBA00023242"/>
    </source>
</evidence>
<keyword evidence="5" id="KW-0804">Transcription</keyword>
<dbReference type="GO" id="GO:0006366">
    <property type="term" value="P:transcription by RNA polymerase II"/>
    <property type="evidence" value="ECO:0007669"/>
    <property type="project" value="TreeGrafter"/>
</dbReference>
<feature type="region of interest" description="Disordered" evidence="9">
    <location>
        <begin position="750"/>
        <end position="771"/>
    </location>
</feature>
<dbReference type="AlphaFoldDB" id="A0A9W7XYF0"/>
<dbReference type="InterPro" id="IPR050518">
    <property type="entry name" value="Rpo3/RPB3_RNA_Pol_subunit"/>
</dbReference>
<evidence type="ECO:0000259" key="10">
    <source>
        <dbReference type="PROSITE" id="PS50066"/>
    </source>
</evidence>
<dbReference type="GO" id="GO:0003677">
    <property type="term" value="F:DNA binding"/>
    <property type="evidence" value="ECO:0007669"/>
    <property type="project" value="UniProtKB-KW"/>
</dbReference>
<dbReference type="SMART" id="SM00662">
    <property type="entry name" value="RPOLD"/>
    <property type="match status" value="1"/>
</dbReference>
<reference evidence="11" key="1">
    <citation type="submission" date="2022-07" db="EMBL/GenBank/DDBJ databases">
        <title>Phylogenomic reconstructions and comparative analyses of Kickxellomycotina fungi.</title>
        <authorList>
            <person name="Reynolds N.K."/>
            <person name="Stajich J.E."/>
            <person name="Barry K."/>
            <person name="Grigoriev I.V."/>
            <person name="Crous P."/>
            <person name="Smith M.E."/>
        </authorList>
    </citation>
    <scope>NUCLEOTIDE SEQUENCE</scope>
    <source>
        <strain evidence="11">NBRC 32514</strain>
    </source>
</reference>
<dbReference type="CDD" id="cd00120">
    <property type="entry name" value="MADS"/>
    <property type="match status" value="1"/>
</dbReference>
<dbReference type="CDD" id="cd07031">
    <property type="entry name" value="RNAP_II_RPB3"/>
    <property type="match status" value="1"/>
</dbReference>
<dbReference type="NCBIfam" id="NF001988">
    <property type="entry name" value="PRK00783.1"/>
    <property type="match status" value="1"/>
</dbReference>
<dbReference type="Pfam" id="PF01000">
    <property type="entry name" value="RNA_pol_A_bac"/>
    <property type="match status" value="1"/>
</dbReference>
<dbReference type="Gene3D" id="2.170.120.12">
    <property type="entry name" value="DNA-directed RNA polymerase, insert domain"/>
    <property type="match status" value="1"/>
</dbReference>
<dbReference type="InterPro" id="IPR011263">
    <property type="entry name" value="DNA-dir_RNA_pol_RpoA/D/Rpb3"/>
</dbReference>
<dbReference type="Gene3D" id="3.40.1810.10">
    <property type="entry name" value="Transcription factor, MADS-box"/>
    <property type="match status" value="1"/>
</dbReference>
<dbReference type="SMART" id="SM00432">
    <property type="entry name" value="MADS"/>
    <property type="match status" value="1"/>
</dbReference>
<dbReference type="GO" id="GO:0005665">
    <property type="term" value="C:RNA polymerase II, core complex"/>
    <property type="evidence" value="ECO:0007669"/>
    <property type="project" value="TreeGrafter"/>
</dbReference>
<proteinExistence type="inferred from homology"/>
<dbReference type="Pfam" id="PF01193">
    <property type="entry name" value="RNA_pol_L"/>
    <property type="match status" value="1"/>
</dbReference>
<comment type="subcellular location">
    <subcellularLocation>
        <location evidence="1">Nucleus</location>
    </subcellularLocation>
</comment>
<dbReference type="EMBL" id="JANBOJ010000211">
    <property type="protein sequence ID" value="KAJ1720948.1"/>
    <property type="molecule type" value="Genomic_DNA"/>
</dbReference>
<keyword evidence="2" id="KW-0240">DNA-directed RNA polymerase</keyword>
<keyword evidence="12" id="KW-1185">Reference proteome</keyword>
<accession>A0A9W7XYF0</accession>
<evidence type="ECO:0000256" key="4">
    <source>
        <dbReference type="ARBA" id="ARBA00023125"/>
    </source>
</evidence>
<dbReference type="Proteomes" id="UP001149813">
    <property type="component" value="Unassembled WGS sequence"/>
</dbReference>
<evidence type="ECO:0000256" key="7">
    <source>
        <dbReference type="ARBA" id="ARBA00025804"/>
    </source>
</evidence>
<dbReference type="PANTHER" id="PTHR11800:SF2">
    <property type="entry name" value="DNA-DIRECTED RNA POLYMERASE II SUBUNIT RPB3"/>
    <property type="match status" value="1"/>
</dbReference>
<feature type="compositionally biased region" description="Polar residues" evidence="9">
    <location>
        <begin position="576"/>
        <end position="589"/>
    </location>
</feature>
<protein>
    <recommendedName>
        <fullName evidence="8">DNA-directed RNA polymerase II subunit RPB3</fullName>
    </recommendedName>
</protein>
<dbReference type="InterPro" id="IPR011262">
    <property type="entry name" value="DNA-dir_RNA_pol_insert"/>
</dbReference>
<evidence type="ECO:0000313" key="11">
    <source>
        <dbReference type="EMBL" id="KAJ1720948.1"/>
    </source>
</evidence>
<organism evidence="11 12">
    <name type="scientific">Coemansia erecta</name>
    <dbReference type="NCBI Taxonomy" id="147472"/>
    <lineage>
        <taxon>Eukaryota</taxon>
        <taxon>Fungi</taxon>
        <taxon>Fungi incertae sedis</taxon>
        <taxon>Zoopagomycota</taxon>
        <taxon>Kickxellomycotina</taxon>
        <taxon>Kickxellomycetes</taxon>
        <taxon>Kickxellales</taxon>
        <taxon>Kickxellaceae</taxon>
        <taxon>Coemansia</taxon>
    </lineage>
</organism>
<comment type="caution">
    <text evidence="11">The sequence shown here is derived from an EMBL/GenBank/DDBJ whole genome shotgun (WGS) entry which is preliminary data.</text>
</comment>
<dbReference type="GO" id="GO:0045944">
    <property type="term" value="P:positive regulation of transcription by RNA polymerase II"/>
    <property type="evidence" value="ECO:0007669"/>
    <property type="project" value="UniProtKB-ARBA"/>
</dbReference>
<dbReference type="SUPFAM" id="SSF55455">
    <property type="entry name" value="SRF-like"/>
    <property type="match status" value="1"/>
</dbReference>
<evidence type="ECO:0000256" key="2">
    <source>
        <dbReference type="ARBA" id="ARBA00022478"/>
    </source>
</evidence>
<evidence type="ECO:0000256" key="3">
    <source>
        <dbReference type="ARBA" id="ARBA00023015"/>
    </source>
</evidence>
<dbReference type="InterPro" id="IPR022842">
    <property type="entry name" value="RNAP_Rpo3/Rpb3/RPAC1"/>
</dbReference>
<dbReference type="InterPro" id="IPR002100">
    <property type="entry name" value="TF_MADSbox"/>
</dbReference>
<dbReference type="SUPFAM" id="SSF55257">
    <property type="entry name" value="RBP11-like subunits of RNA polymerase"/>
    <property type="match status" value="1"/>
</dbReference>
<keyword evidence="4" id="KW-0238">DNA-binding</keyword>
<dbReference type="Gene3D" id="3.30.1360.10">
    <property type="entry name" value="RNA polymerase, RBP11-like subunit"/>
    <property type="match status" value="1"/>
</dbReference>
<feature type="region of interest" description="Disordered" evidence="9">
    <location>
        <begin position="576"/>
        <end position="653"/>
    </location>
</feature>
<dbReference type="FunFam" id="2.170.120.12:FF:000002">
    <property type="entry name" value="DNA-directed RNA polymerase II subunit RPB3"/>
    <property type="match status" value="1"/>
</dbReference>
<evidence type="ECO:0000256" key="8">
    <source>
        <dbReference type="ARBA" id="ARBA00072506"/>
    </source>
</evidence>
<evidence type="ECO:0000256" key="5">
    <source>
        <dbReference type="ARBA" id="ARBA00023163"/>
    </source>
</evidence>
<evidence type="ECO:0000313" key="12">
    <source>
        <dbReference type="Proteomes" id="UP001149813"/>
    </source>
</evidence>
<name>A0A9W7XYF0_9FUNG</name>
<comment type="similarity">
    <text evidence="7">Belongs to the archaeal Rpo3/eukaryotic RPB3 RNA polymerase subunit family.</text>
</comment>
<dbReference type="Pfam" id="PF00319">
    <property type="entry name" value="SRF-TF"/>
    <property type="match status" value="1"/>
</dbReference>
<evidence type="ECO:0000256" key="1">
    <source>
        <dbReference type="ARBA" id="ARBA00004123"/>
    </source>
</evidence>
<dbReference type="PROSITE" id="PS00446">
    <property type="entry name" value="RNA_POL_D_30KD"/>
    <property type="match status" value="1"/>
</dbReference>
<feature type="domain" description="MADS-box" evidence="10">
    <location>
        <begin position="276"/>
        <end position="336"/>
    </location>
</feature>
<dbReference type="SUPFAM" id="SSF56553">
    <property type="entry name" value="Insert subdomain of RNA polymerase alpha subunit"/>
    <property type="match status" value="1"/>
</dbReference>
<dbReference type="InterPro" id="IPR036643">
    <property type="entry name" value="RNApol_insert_sf"/>
</dbReference>
<keyword evidence="3" id="KW-0805">Transcription regulation</keyword>
<keyword evidence="6" id="KW-0539">Nucleus</keyword>
<dbReference type="GO" id="GO:0046983">
    <property type="term" value="F:protein dimerization activity"/>
    <property type="evidence" value="ECO:0007669"/>
    <property type="project" value="InterPro"/>
</dbReference>
<dbReference type="InterPro" id="IPR036879">
    <property type="entry name" value="TF_MADSbox_sf"/>
</dbReference>
<evidence type="ECO:0000256" key="9">
    <source>
        <dbReference type="SAM" id="MobiDB-lite"/>
    </source>
</evidence>
<dbReference type="InterPro" id="IPR036603">
    <property type="entry name" value="RBP11-like"/>
</dbReference>